<reference evidence="2" key="2">
    <citation type="submission" date="2014-03" db="EMBL/GenBank/DDBJ databases">
        <authorList>
            <person name="Genoscope - CEA"/>
        </authorList>
    </citation>
    <scope>NUCLEOTIDE SEQUENCE</scope>
</reference>
<dbReference type="AlphaFoldDB" id="A0A060Y6K5"/>
<feature type="chain" id="PRO_5001591377" description="Ig-like domain-containing protein" evidence="1">
    <location>
        <begin position="22"/>
        <end position="184"/>
    </location>
</feature>
<dbReference type="SUPFAM" id="SSF48726">
    <property type="entry name" value="Immunoglobulin"/>
    <property type="match status" value="1"/>
</dbReference>
<name>A0A060Y6K5_ONCMY</name>
<feature type="signal peptide" evidence="1">
    <location>
        <begin position="1"/>
        <end position="21"/>
    </location>
</feature>
<dbReference type="InterPro" id="IPR013783">
    <property type="entry name" value="Ig-like_fold"/>
</dbReference>
<evidence type="ECO:0000256" key="1">
    <source>
        <dbReference type="SAM" id="SignalP"/>
    </source>
</evidence>
<evidence type="ECO:0008006" key="4">
    <source>
        <dbReference type="Google" id="ProtNLM"/>
    </source>
</evidence>
<organism evidence="2 3">
    <name type="scientific">Oncorhynchus mykiss</name>
    <name type="common">Rainbow trout</name>
    <name type="synonym">Salmo gairdneri</name>
    <dbReference type="NCBI Taxonomy" id="8022"/>
    <lineage>
        <taxon>Eukaryota</taxon>
        <taxon>Metazoa</taxon>
        <taxon>Chordata</taxon>
        <taxon>Craniata</taxon>
        <taxon>Vertebrata</taxon>
        <taxon>Euteleostomi</taxon>
        <taxon>Actinopterygii</taxon>
        <taxon>Neopterygii</taxon>
        <taxon>Teleostei</taxon>
        <taxon>Protacanthopterygii</taxon>
        <taxon>Salmoniformes</taxon>
        <taxon>Salmonidae</taxon>
        <taxon>Salmoninae</taxon>
        <taxon>Oncorhynchus</taxon>
    </lineage>
</organism>
<reference evidence="2" key="1">
    <citation type="journal article" date="2014" name="Nat. Commun.">
        <title>The rainbow trout genome provides novel insights into evolution after whole-genome duplication in vertebrates.</title>
        <authorList>
            <person name="Berthelot C."/>
            <person name="Brunet F."/>
            <person name="Chalopin D."/>
            <person name="Juanchich A."/>
            <person name="Bernard M."/>
            <person name="Noel B."/>
            <person name="Bento P."/>
            <person name="Da Silva C."/>
            <person name="Labadie K."/>
            <person name="Alberti A."/>
            <person name="Aury J.M."/>
            <person name="Louis A."/>
            <person name="Dehais P."/>
            <person name="Bardou P."/>
            <person name="Montfort J."/>
            <person name="Klopp C."/>
            <person name="Cabau C."/>
            <person name="Gaspin C."/>
            <person name="Thorgaard G.H."/>
            <person name="Boussaha M."/>
            <person name="Quillet E."/>
            <person name="Guyomard R."/>
            <person name="Galiana D."/>
            <person name="Bobe J."/>
            <person name="Volff J.N."/>
            <person name="Genet C."/>
            <person name="Wincker P."/>
            <person name="Jaillon O."/>
            <person name="Roest Crollius H."/>
            <person name="Guiguen Y."/>
        </authorList>
    </citation>
    <scope>NUCLEOTIDE SEQUENCE [LARGE SCALE GENOMIC DNA]</scope>
</reference>
<gene>
    <name evidence="2" type="ORF">GSONMT00050563001</name>
</gene>
<evidence type="ECO:0000313" key="2">
    <source>
        <dbReference type="EMBL" id="CDQ84770.1"/>
    </source>
</evidence>
<sequence>MVWLRGSKVLSLLLTVSLCLCVSPSLDTGAVELKYTKTPMVGTEGMPLRLTCKAVYDTKQCGRIDAFWCHHTLEECPKLIDLGKYLTVVNEMVMDDHSVRHRHVVTDFIELTPADRGVYQCNAVCEMGGHTAMGHYINITVKAAPIVDQRKANNGGLNWTYSTGTILWSLLLILELLEARSITK</sequence>
<evidence type="ECO:0000313" key="3">
    <source>
        <dbReference type="Proteomes" id="UP000193380"/>
    </source>
</evidence>
<dbReference type="Gene3D" id="2.60.40.10">
    <property type="entry name" value="Immunoglobulins"/>
    <property type="match status" value="1"/>
</dbReference>
<dbReference type="PaxDb" id="8022-A0A060Y6K5"/>
<dbReference type="EMBL" id="FR906551">
    <property type="protein sequence ID" value="CDQ84770.1"/>
    <property type="molecule type" value="Genomic_DNA"/>
</dbReference>
<accession>A0A060Y6K5</accession>
<protein>
    <recommendedName>
        <fullName evidence="4">Ig-like domain-containing protein</fullName>
    </recommendedName>
</protein>
<proteinExistence type="predicted"/>
<keyword evidence="1" id="KW-0732">Signal</keyword>
<dbReference type="Proteomes" id="UP000193380">
    <property type="component" value="Unassembled WGS sequence"/>
</dbReference>
<dbReference type="InterPro" id="IPR036179">
    <property type="entry name" value="Ig-like_dom_sf"/>
</dbReference>